<gene>
    <name evidence="1" type="ORF">CROQUDRAFT_94850</name>
</gene>
<dbReference type="Proteomes" id="UP000886653">
    <property type="component" value="Unassembled WGS sequence"/>
</dbReference>
<name>A0A9P6NJ80_9BASI</name>
<sequence length="95" mass="10222">MKEDHEPVFAEELKPFFGIFKIQPTSKPVAIGSSACLEVDDSDDLNLDLPITASLKLSSKAHPIGPPVKLPHASGKPSLKVLAWSVDSAVKQEKC</sequence>
<dbReference type="AlphaFoldDB" id="A0A9P6NJ80"/>
<proteinExistence type="predicted"/>
<evidence type="ECO:0000313" key="2">
    <source>
        <dbReference type="Proteomes" id="UP000886653"/>
    </source>
</evidence>
<keyword evidence="2" id="KW-1185">Reference proteome</keyword>
<evidence type="ECO:0000313" key="1">
    <source>
        <dbReference type="EMBL" id="KAG0144590.1"/>
    </source>
</evidence>
<reference evidence="1" key="1">
    <citation type="submission" date="2013-11" db="EMBL/GenBank/DDBJ databases">
        <title>Genome sequence of the fusiform rust pathogen reveals effectors for host alternation and coevolution with pine.</title>
        <authorList>
            <consortium name="DOE Joint Genome Institute"/>
            <person name="Smith K."/>
            <person name="Pendleton A."/>
            <person name="Kubisiak T."/>
            <person name="Anderson C."/>
            <person name="Salamov A."/>
            <person name="Aerts A."/>
            <person name="Riley R."/>
            <person name="Clum A."/>
            <person name="Lindquist E."/>
            <person name="Ence D."/>
            <person name="Campbell M."/>
            <person name="Kronenberg Z."/>
            <person name="Feau N."/>
            <person name="Dhillon B."/>
            <person name="Hamelin R."/>
            <person name="Burleigh J."/>
            <person name="Smith J."/>
            <person name="Yandell M."/>
            <person name="Nelson C."/>
            <person name="Grigoriev I."/>
            <person name="Davis J."/>
        </authorList>
    </citation>
    <scope>NUCLEOTIDE SEQUENCE</scope>
    <source>
        <strain evidence="1">G11</strain>
    </source>
</reference>
<organism evidence="1 2">
    <name type="scientific">Cronartium quercuum f. sp. fusiforme G11</name>
    <dbReference type="NCBI Taxonomy" id="708437"/>
    <lineage>
        <taxon>Eukaryota</taxon>
        <taxon>Fungi</taxon>
        <taxon>Dikarya</taxon>
        <taxon>Basidiomycota</taxon>
        <taxon>Pucciniomycotina</taxon>
        <taxon>Pucciniomycetes</taxon>
        <taxon>Pucciniales</taxon>
        <taxon>Coleosporiaceae</taxon>
        <taxon>Cronartium</taxon>
    </lineage>
</organism>
<dbReference type="EMBL" id="MU167292">
    <property type="protein sequence ID" value="KAG0144590.1"/>
    <property type="molecule type" value="Genomic_DNA"/>
</dbReference>
<accession>A0A9P6NJ80</accession>
<comment type="caution">
    <text evidence="1">The sequence shown here is derived from an EMBL/GenBank/DDBJ whole genome shotgun (WGS) entry which is preliminary data.</text>
</comment>
<protein>
    <submittedName>
        <fullName evidence="1">Uncharacterized protein</fullName>
    </submittedName>
</protein>